<reference evidence="2 3" key="1">
    <citation type="submission" date="2017-06" db="EMBL/GenBank/DDBJ databases">
        <title>Ant-infecting Ophiocordyceps genomes reveal a high diversity of potential behavioral manipulation genes and a possible major role for enterotoxins.</title>
        <authorList>
            <person name="De Bekker C."/>
            <person name="Evans H.C."/>
            <person name="Brachmann A."/>
            <person name="Hughes D.P."/>
        </authorList>
    </citation>
    <scope>NUCLEOTIDE SEQUENCE [LARGE SCALE GENOMIC DNA]</scope>
    <source>
        <strain evidence="2 3">1348a</strain>
    </source>
</reference>
<sequence>MASLARRLGWPCLKLLGPPRAAAPSRLLTTGSSLRAAATHAPPTKAQRSAAAAIAASTAASAAPTASTALTVSAASAGLQKTVPLWHLKSYMAKKTPTVLYQAPSHFWYYFGSWTSGTSILAWALLTSRTVLHQPEDVPLWISSVSGISYVLLASIGFFIITRTSNIVSTIEVLPGSSMGSAKKQATSPKPSSLRVQITVRRVLPFLQPKVVTTTLDKVSLRSRFVLPTKHVPELQRKMQERREEEKRQELHRFDMDHLLTMPFRRIGRVLKSLFGGVRWAWTNSGFGTIVADGKEYKVDITQGYALDGFHELERLVPVVPAKNA</sequence>
<evidence type="ECO:0000313" key="3">
    <source>
        <dbReference type="Proteomes" id="UP000224854"/>
    </source>
</evidence>
<dbReference type="EMBL" id="NJEU01000554">
    <property type="protein sequence ID" value="PHH72822.1"/>
    <property type="molecule type" value="Genomic_DNA"/>
</dbReference>
<comment type="caution">
    <text evidence="2">The sequence shown here is derived from an EMBL/GenBank/DDBJ whole genome shotgun (WGS) entry which is preliminary data.</text>
</comment>
<accession>A0A2C5YZN9</accession>
<keyword evidence="3" id="KW-1185">Reference proteome</keyword>
<dbReference type="Proteomes" id="UP000224854">
    <property type="component" value="Unassembled WGS sequence"/>
</dbReference>
<evidence type="ECO:0000256" key="1">
    <source>
        <dbReference type="SAM" id="Phobius"/>
    </source>
</evidence>
<dbReference type="AlphaFoldDB" id="A0A2C5YZN9"/>
<organism evidence="2 3">
    <name type="scientific">Ophiocordyceps australis</name>
    <dbReference type="NCBI Taxonomy" id="1399860"/>
    <lineage>
        <taxon>Eukaryota</taxon>
        <taxon>Fungi</taxon>
        <taxon>Dikarya</taxon>
        <taxon>Ascomycota</taxon>
        <taxon>Pezizomycotina</taxon>
        <taxon>Sordariomycetes</taxon>
        <taxon>Hypocreomycetidae</taxon>
        <taxon>Hypocreales</taxon>
        <taxon>Ophiocordycipitaceae</taxon>
        <taxon>Ophiocordyceps</taxon>
    </lineage>
</organism>
<feature type="transmembrane region" description="Helical" evidence="1">
    <location>
        <begin position="138"/>
        <end position="161"/>
    </location>
</feature>
<feature type="transmembrane region" description="Helical" evidence="1">
    <location>
        <begin position="107"/>
        <end position="126"/>
    </location>
</feature>
<protein>
    <submittedName>
        <fullName evidence="2">Uncharacterized protein</fullName>
    </submittedName>
</protein>
<keyword evidence="1" id="KW-0472">Membrane</keyword>
<name>A0A2C5YZN9_9HYPO</name>
<keyword evidence="1" id="KW-0812">Transmembrane</keyword>
<gene>
    <name evidence="2" type="ORF">CDD82_5790</name>
</gene>
<proteinExistence type="predicted"/>
<dbReference type="OrthoDB" id="4140442at2759"/>
<evidence type="ECO:0000313" key="2">
    <source>
        <dbReference type="EMBL" id="PHH72822.1"/>
    </source>
</evidence>
<keyword evidence="1" id="KW-1133">Transmembrane helix</keyword>